<dbReference type="InterPro" id="IPR036572">
    <property type="entry name" value="Doublecortin_dom_sf"/>
</dbReference>
<dbReference type="AlphaFoldDB" id="A0AAN4Z6Y3"/>
<reference evidence="3" key="1">
    <citation type="submission" date="2022-10" db="EMBL/GenBank/DDBJ databases">
        <title>Genome assembly of Pristionchus species.</title>
        <authorList>
            <person name="Yoshida K."/>
            <person name="Sommer R.J."/>
        </authorList>
    </citation>
    <scope>NUCLEOTIDE SEQUENCE [LARGE SCALE GENOMIC DNA]</scope>
    <source>
        <strain evidence="3">RS5460</strain>
    </source>
</reference>
<sequence>IHYFGVEVIVPRKMSDTVTIDASPPVHTLVDFNFRPIKIIVYRNGEEMDPGTVVMVTRREYKHWIVFLDGLTKKLKTTTAVHRVFDTSGVRIESFDELRHMGEYVAVEKMPFIPCFYGARRVVPISARVFHVPWNVEDSHPSFLDGAESMEIYMKKQGYGSYTGLPYPMDGIVMKSPRYSFIPEMTGRGQDDERFNSMYRTSMRHVLRELIVSISRTKE</sequence>
<evidence type="ECO:0000313" key="2">
    <source>
        <dbReference type="EMBL" id="GMR34259.1"/>
    </source>
</evidence>
<feature type="non-terminal residue" evidence="2">
    <location>
        <position position="219"/>
    </location>
</feature>
<accession>A0AAN4Z6Y3</accession>
<organism evidence="2 3">
    <name type="scientific">Pristionchus mayeri</name>
    <dbReference type="NCBI Taxonomy" id="1317129"/>
    <lineage>
        <taxon>Eukaryota</taxon>
        <taxon>Metazoa</taxon>
        <taxon>Ecdysozoa</taxon>
        <taxon>Nematoda</taxon>
        <taxon>Chromadorea</taxon>
        <taxon>Rhabditida</taxon>
        <taxon>Rhabditina</taxon>
        <taxon>Diplogasteromorpha</taxon>
        <taxon>Diplogasteroidea</taxon>
        <taxon>Neodiplogasteridae</taxon>
        <taxon>Pristionchus</taxon>
    </lineage>
</organism>
<evidence type="ECO:0000259" key="1">
    <source>
        <dbReference type="PROSITE" id="PS50309"/>
    </source>
</evidence>
<dbReference type="Proteomes" id="UP001328107">
    <property type="component" value="Unassembled WGS sequence"/>
</dbReference>
<keyword evidence="3" id="KW-1185">Reference proteome</keyword>
<comment type="caution">
    <text evidence="2">The sequence shown here is derived from an EMBL/GenBank/DDBJ whole genome shotgun (WGS) entry which is preliminary data.</text>
</comment>
<dbReference type="InterPro" id="IPR003533">
    <property type="entry name" value="Doublecortin_dom"/>
</dbReference>
<dbReference type="PANTHER" id="PTHR23004:SF22">
    <property type="entry name" value="DOUBLECORTIN DOMAIN-CONTAINING PROTEIN"/>
    <property type="match status" value="1"/>
</dbReference>
<dbReference type="FunFam" id="3.10.20.230:FF:000023">
    <property type="entry name" value="Predicted protein"/>
    <property type="match status" value="1"/>
</dbReference>
<dbReference type="Pfam" id="PF03607">
    <property type="entry name" value="DCX"/>
    <property type="match status" value="1"/>
</dbReference>
<dbReference type="PROSITE" id="PS50309">
    <property type="entry name" value="DC"/>
    <property type="match status" value="1"/>
</dbReference>
<gene>
    <name evidence="2" type="ORF">PMAYCL1PPCAC_04454</name>
</gene>
<dbReference type="GO" id="GO:0005815">
    <property type="term" value="C:microtubule organizing center"/>
    <property type="evidence" value="ECO:0007669"/>
    <property type="project" value="TreeGrafter"/>
</dbReference>
<dbReference type="Gene3D" id="3.10.20.230">
    <property type="entry name" value="Doublecortin domain"/>
    <property type="match status" value="1"/>
</dbReference>
<dbReference type="GO" id="GO:0035556">
    <property type="term" value="P:intracellular signal transduction"/>
    <property type="evidence" value="ECO:0007669"/>
    <property type="project" value="InterPro"/>
</dbReference>
<dbReference type="SMART" id="SM00537">
    <property type="entry name" value="DCX"/>
    <property type="match status" value="1"/>
</dbReference>
<dbReference type="GO" id="GO:0005874">
    <property type="term" value="C:microtubule"/>
    <property type="evidence" value="ECO:0007669"/>
    <property type="project" value="TreeGrafter"/>
</dbReference>
<dbReference type="PANTHER" id="PTHR23004">
    <property type="entry name" value="DOUBLECORTIN DOMAIN CONTAINING 2"/>
    <property type="match status" value="1"/>
</dbReference>
<protein>
    <recommendedName>
        <fullName evidence="1">Doublecortin domain-containing protein</fullName>
    </recommendedName>
</protein>
<evidence type="ECO:0000313" key="3">
    <source>
        <dbReference type="Proteomes" id="UP001328107"/>
    </source>
</evidence>
<proteinExistence type="predicted"/>
<dbReference type="SUPFAM" id="SSF89837">
    <property type="entry name" value="Doublecortin (DC)"/>
    <property type="match status" value="1"/>
</dbReference>
<feature type="domain" description="Doublecortin" evidence="1">
    <location>
        <begin position="37"/>
        <end position="118"/>
    </location>
</feature>
<dbReference type="EMBL" id="BTRK01000002">
    <property type="protein sequence ID" value="GMR34259.1"/>
    <property type="molecule type" value="Genomic_DNA"/>
</dbReference>
<name>A0AAN4Z6Y3_9BILA</name>
<feature type="non-terminal residue" evidence="2">
    <location>
        <position position="1"/>
    </location>
</feature>